<dbReference type="Pfam" id="PF20250">
    <property type="entry name" value="FapA_N"/>
    <property type="match status" value="1"/>
</dbReference>
<dbReference type="InterPro" id="IPR046866">
    <property type="entry name" value="FapA_N"/>
</dbReference>
<evidence type="ECO:0000259" key="1">
    <source>
        <dbReference type="Pfam" id="PF20250"/>
    </source>
</evidence>
<comment type="caution">
    <text evidence="2">The sequence shown here is derived from an EMBL/GenBank/DDBJ whole genome shotgun (WGS) entry which is preliminary data.</text>
</comment>
<reference evidence="3" key="1">
    <citation type="journal article" date="2019" name="Int. J. Syst. Evol. Microbiol.">
        <title>The Global Catalogue of Microorganisms (GCM) 10K type strain sequencing project: providing services to taxonomists for standard genome sequencing and annotation.</title>
        <authorList>
            <consortium name="The Broad Institute Genomics Platform"/>
            <consortium name="The Broad Institute Genome Sequencing Center for Infectious Disease"/>
            <person name="Wu L."/>
            <person name="Ma J."/>
        </authorList>
    </citation>
    <scope>NUCLEOTIDE SEQUENCE [LARGE SCALE GENOMIC DNA]</scope>
    <source>
        <strain evidence="3">JCM 32226</strain>
    </source>
</reference>
<name>A0ABP8QG72_9GAMM</name>
<feature type="domain" description="Flagellar Assembly Protein A N-terminal region" evidence="1">
    <location>
        <begin position="87"/>
        <end position="264"/>
    </location>
</feature>
<dbReference type="InterPro" id="IPR046865">
    <property type="entry name" value="FapA_b_solenoid"/>
</dbReference>
<sequence>MPAVDLFAVSSDRQFVLLKARPIREAVDEARLRQLLAESPYRLYKVNDAGIREAVEALNETLTHPDCKAALGSSKIVLAQRLDAQLTIEVAEDRMSAEATLVAAFGGRSLSRADLEHAIQEAGICRGVDETVLDSLVTTLAKAPPGKRINWLLAQGREPVKGQDTRFIPKVATSRAMMPQQVEGSADRVDLRNLGAITTVTVGQVLMVRQPFTQGTPGFLVTGEELPAEPGKDAQFSPGKGTQINPDNPNQLLATQEGMPIAQDRGMQVDEVLVIKVVDARYGHVNFTGSVVISGNVCEGMQVKAGGDINVAGFVESASLEAGGDIVVGRGIIGHQQTGVGQSCSCVVRALGNIGAKFVQYAQLSSDKDVLVESQMLHSQVTALGSVRVLDPGGRKGTLVGGRIQAGEQIEAAILGAQADNSTELVIEGIFGALKKQQKGIQMQLVNTQDVIKQVEEAHSKLVLMPASPKKEELMVKLTATLEHHQAQLAEHEVRLAGNKSQQETFLAEARILARQKLFSGLRLEIAGKKLTTLRDGGPSLIQCIDGKLEINPL</sequence>
<gene>
    <name evidence="2" type="ORF">GCM10023095_24450</name>
</gene>
<dbReference type="PANTHER" id="PTHR38032:SF1">
    <property type="entry name" value="RNA-BINDING PROTEIN KHPB N-TERMINAL DOMAIN-CONTAINING PROTEIN"/>
    <property type="match status" value="1"/>
</dbReference>
<evidence type="ECO:0000313" key="2">
    <source>
        <dbReference type="EMBL" id="GAA4501370.1"/>
    </source>
</evidence>
<dbReference type="RefSeq" id="WP_345013489.1">
    <property type="nucleotide sequence ID" value="NZ_BAABFC010000016.1"/>
</dbReference>
<evidence type="ECO:0000313" key="3">
    <source>
        <dbReference type="Proteomes" id="UP001501321"/>
    </source>
</evidence>
<accession>A0ABP8QG72</accession>
<dbReference type="InterPro" id="IPR005646">
    <property type="entry name" value="FapA"/>
</dbReference>
<dbReference type="PANTHER" id="PTHR38032">
    <property type="entry name" value="POLYMERASE-RELATED"/>
    <property type="match status" value="1"/>
</dbReference>
<dbReference type="Pfam" id="PF03961">
    <property type="entry name" value="FapA"/>
    <property type="match status" value="1"/>
</dbReference>
<dbReference type="EMBL" id="BAABFC010000016">
    <property type="protein sequence ID" value="GAA4501370.1"/>
    <property type="molecule type" value="Genomic_DNA"/>
</dbReference>
<organism evidence="2 3">
    <name type="scientific">Pseudaeromonas paramecii</name>
    <dbReference type="NCBI Taxonomy" id="2138166"/>
    <lineage>
        <taxon>Bacteria</taxon>
        <taxon>Pseudomonadati</taxon>
        <taxon>Pseudomonadota</taxon>
        <taxon>Gammaproteobacteria</taxon>
        <taxon>Aeromonadales</taxon>
        <taxon>Aeromonadaceae</taxon>
        <taxon>Pseudaeromonas</taxon>
    </lineage>
</organism>
<dbReference type="Proteomes" id="UP001501321">
    <property type="component" value="Unassembled WGS sequence"/>
</dbReference>
<proteinExistence type="predicted"/>
<protein>
    <submittedName>
        <fullName evidence="2">FapA family protein</fullName>
    </submittedName>
</protein>
<keyword evidence="3" id="KW-1185">Reference proteome</keyword>